<keyword evidence="2" id="KW-0808">Transferase</keyword>
<dbReference type="AlphaFoldDB" id="A0A6G0GNC5"/>
<proteinExistence type="predicted"/>
<dbReference type="EMBL" id="WDBZ01000023">
    <property type="protein sequence ID" value="KAB6452216.1"/>
    <property type="molecule type" value="Genomic_DNA"/>
</dbReference>
<dbReference type="Proteomes" id="UP000468344">
    <property type="component" value="Unassembled WGS sequence"/>
</dbReference>
<gene>
    <name evidence="3" type="ORF">GAZ06_12435</name>
    <name evidence="2" type="ORF">GAZ09_12160</name>
</gene>
<evidence type="ECO:0000259" key="1">
    <source>
        <dbReference type="Pfam" id="PF04230"/>
    </source>
</evidence>
<protein>
    <submittedName>
        <fullName evidence="2">Polysaccharide pyruvyl transferase family protein</fullName>
    </submittedName>
</protein>
<name>A0A6G0GNC5_PHOVU</name>
<evidence type="ECO:0000313" key="5">
    <source>
        <dbReference type="Proteomes" id="UP000483142"/>
    </source>
</evidence>
<evidence type="ECO:0000313" key="3">
    <source>
        <dbReference type="EMBL" id="KAB6476976.1"/>
    </source>
</evidence>
<feature type="domain" description="Polysaccharide pyruvyl transferase" evidence="1">
    <location>
        <begin position="29"/>
        <end position="219"/>
    </location>
</feature>
<dbReference type="Pfam" id="PF04230">
    <property type="entry name" value="PS_pyruv_trans"/>
    <property type="match status" value="1"/>
</dbReference>
<accession>A0A6G0GNC5</accession>
<dbReference type="EMBL" id="WDBY01000023">
    <property type="protein sequence ID" value="KAB6476976.1"/>
    <property type="molecule type" value="Genomic_DNA"/>
</dbReference>
<evidence type="ECO:0000313" key="4">
    <source>
        <dbReference type="Proteomes" id="UP000468344"/>
    </source>
</evidence>
<comment type="caution">
    <text evidence="2">The sequence shown here is derived from an EMBL/GenBank/DDBJ whole genome shotgun (WGS) entry which is preliminary data.</text>
</comment>
<organism evidence="2 5">
    <name type="scientific">Phocaeicola vulgatus</name>
    <name type="common">Bacteroides vulgatus</name>
    <dbReference type="NCBI Taxonomy" id="821"/>
    <lineage>
        <taxon>Bacteria</taxon>
        <taxon>Pseudomonadati</taxon>
        <taxon>Bacteroidota</taxon>
        <taxon>Bacteroidia</taxon>
        <taxon>Bacteroidales</taxon>
        <taxon>Bacteroidaceae</taxon>
        <taxon>Phocaeicola</taxon>
    </lineage>
</organism>
<dbReference type="Proteomes" id="UP000483142">
    <property type="component" value="Unassembled WGS sequence"/>
</dbReference>
<dbReference type="GO" id="GO:0016740">
    <property type="term" value="F:transferase activity"/>
    <property type="evidence" value="ECO:0007669"/>
    <property type="project" value="UniProtKB-KW"/>
</dbReference>
<evidence type="ECO:0000313" key="2">
    <source>
        <dbReference type="EMBL" id="KAB6452216.1"/>
    </source>
</evidence>
<sequence length="285" mass="32721">MSFMKFCKDYLNMSENVYTELSDATSYPLADYYITGSDQVWGGTQPKCFLSFVRDDKKKISYAASFGKGEITKEHLETITPWVKQFTHVSVREAEGVDICRQMGVNAQHLLDPTLLLNECDYSHQKLKIKRTYVFVYWLNLRSKSDVRWSEIEAFAKQSGNDLKICAVQGSQYLFSNAELVYPSPVAWLSYYQQAQYIVTNTFHGTVFAIIHRKPFLCILQSGASANQNTRMKSLLFSLGLEDRILKLEENIATAMSKSIDWNQVTDTIQLCRKKSDAFFSFLDD</sequence>
<dbReference type="InterPro" id="IPR007345">
    <property type="entry name" value="Polysacch_pyruvyl_Trfase"/>
</dbReference>
<reference evidence="4 5" key="1">
    <citation type="journal article" date="2019" name="Nat. Med.">
        <title>A library of human gut bacterial isolates paired with longitudinal multiomics data enables mechanistic microbiome research.</title>
        <authorList>
            <person name="Poyet M."/>
            <person name="Groussin M."/>
            <person name="Gibbons S.M."/>
            <person name="Avila-Pacheco J."/>
            <person name="Jiang X."/>
            <person name="Kearney S.M."/>
            <person name="Perrotta A.R."/>
            <person name="Berdy B."/>
            <person name="Zhao S."/>
            <person name="Lieberman T.D."/>
            <person name="Swanson P.K."/>
            <person name="Smith M."/>
            <person name="Roesemann S."/>
            <person name="Alexander J.E."/>
            <person name="Rich S.A."/>
            <person name="Livny J."/>
            <person name="Vlamakis H."/>
            <person name="Clish C."/>
            <person name="Bullock K."/>
            <person name="Deik A."/>
            <person name="Scott J."/>
            <person name="Pierce K.A."/>
            <person name="Xavier R.J."/>
            <person name="Alm E.J."/>
        </authorList>
    </citation>
    <scope>NUCLEOTIDE SEQUENCE [LARGE SCALE GENOMIC DNA]</scope>
    <source>
        <strain evidence="3 4">BIOML-A140</strain>
        <strain evidence="2 5">BIOML-A141</strain>
    </source>
</reference>